<evidence type="ECO:0000313" key="1">
    <source>
        <dbReference type="EMBL" id="GHB37259.1"/>
    </source>
</evidence>
<dbReference type="Proteomes" id="UP000642673">
    <property type="component" value="Unassembled WGS sequence"/>
</dbReference>
<reference evidence="2" key="1">
    <citation type="journal article" date="2019" name="Int. J. Syst. Evol. Microbiol.">
        <title>The Global Catalogue of Microorganisms (GCM) 10K type strain sequencing project: providing services to taxonomists for standard genome sequencing and annotation.</title>
        <authorList>
            <consortium name="The Broad Institute Genomics Platform"/>
            <consortium name="The Broad Institute Genome Sequencing Center for Infectious Disease"/>
            <person name="Wu L."/>
            <person name="Ma J."/>
        </authorList>
    </citation>
    <scope>NUCLEOTIDE SEQUENCE [LARGE SCALE GENOMIC DNA]</scope>
    <source>
        <strain evidence="2">JCM 4738</strain>
    </source>
</reference>
<comment type="caution">
    <text evidence="1">The sequence shown here is derived from an EMBL/GenBank/DDBJ whole genome shotgun (WGS) entry which is preliminary data.</text>
</comment>
<proteinExistence type="predicted"/>
<name>A0ABQ3EJX4_9ACTN</name>
<keyword evidence="2" id="KW-1185">Reference proteome</keyword>
<dbReference type="EMBL" id="BMVP01000001">
    <property type="protein sequence ID" value="GHB37259.1"/>
    <property type="molecule type" value="Genomic_DNA"/>
</dbReference>
<sequence length="63" mass="6692">MAEKHADRAALVAERLCSKEDGHQGLLCKGGGYEGYVALCDFTVRDRGDTDQGRRAAPAAARG</sequence>
<organism evidence="1 2">
    <name type="scientific">Streptomyces cirratus</name>
    <dbReference type="NCBI Taxonomy" id="68187"/>
    <lineage>
        <taxon>Bacteria</taxon>
        <taxon>Bacillati</taxon>
        <taxon>Actinomycetota</taxon>
        <taxon>Actinomycetes</taxon>
        <taxon>Kitasatosporales</taxon>
        <taxon>Streptomycetaceae</taxon>
        <taxon>Streptomyces</taxon>
    </lineage>
</organism>
<gene>
    <name evidence="1" type="ORF">GCM10010347_03160</name>
</gene>
<evidence type="ECO:0000313" key="2">
    <source>
        <dbReference type="Proteomes" id="UP000642673"/>
    </source>
</evidence>
<accession>A0ABQ3EJX4</accession>
<protein>
    <submittedName>
        <fullName evidence="1">Uncharacterized protein</fullName>
    </submittedName>
</protein>